<reference evidence="1" key="1">
    <citation type="submission" date="2013-03" db="EMBL/GenBank/DDBJ databases">
        <authorList>
            <person name="Harkins D.M."/>
            <person name="Durkin A.S."/>
            <person name="Brinkac L.M."/>
            <person name="Haft D.H."/>
            <person name="Selengut J.D."/>
            <person name="Sanka R."/>
            <person name="DePew J."/>
            <person name="Purushe J."/>
            <person name="Hartskeerl R.A."/>
            <person name="Ahmed A."/>
            <person name="van der Linden H."/>
            <person name="Goris M.G.A."/>
            <person name="Vinetz J.M."/>
            <person name="Sutton G.G."/>
            <person name="Nierman W.C."/>
            <person name="Fouts D.E."/>
        </authorList>
    </citation>
    <scope>NUCLEOTIDE SEQUENCE [LARGE SCALE GENOMIC DNA]</scope>
    <source>
        <strain evidence="1">ICFT</strain>
    </source>
</reference>
<protein>
    <submittedName>
        <fullName evidence="1">Uncharacterized protein</fullName>
    </submittedName>
</protein>
<proteinExistence type="predicted"/>
<name>N1W7H3_9LEPT</name>
<accession>N1W7H3</accession>
<sequence length="44" mass="5224">MNKTNLRQGRIPLFKVFKHSYTSWSLSQNKTAAVLKEAVRLWKF</sequence>
<organism evidence="1 2">
    <name type="scientific">Leptospira weilii serovar Ranarum str. ICFT</name>
    <dbReference type="NCBI Taxonomy" id="1218598"/>
    <lineage>
        <taxon>Bacteria</taxon>
        <taxon>Pseudomonadati</taxon>
        <taxon>Spirochaetota</taxon>
        <taxon>Spirochaetia</taxon>
        <taxon>Leptospirales</taxon>
        <taxon>Leptospiraceae</taxon>
        <taxon>Leptospira</taxon>
    </lineage>
</organism>
<dbReference type="EMBL" id="AOHC02000052">
    <property type="protein sequence ID" value="EMY76161.1"/>
    <property type="molecule type" value="Genomic_DNA"/>
</dbReference>
<evidence type="ECO:0000313" key="1">
    <source>
        <dbReference type="EMBL" id="EMY76161.1"/>
    </source>
</evidence>
<dbReference type="RefSeq" id="WP_003009347.1">
    <property type="nucleotide sequence ID" value="NZ_AOHC02000052.1"/>
</dbReference>
<keyword evidence="2" id="KW-1185">Reference proteome</keyword>
<dbReference type="AlphaFoldDB" id="N1W7H3"/>
<dbReference type="Proteomes" id="UP000012313">
    <property type="component" value="Unassembled WGS sequence"/>
</dbReference>
<comment type="caution">
    <text evidence="1">The sequence shown here is derived from an EMBL/GenBank/DDBJ whole genome shotgun (WGS) entry which is preliminary data.</text>
</comment>
<gene>
    <name evidence="1" type="ORF">LEP1GSC060_1655</name>
</gene>
<evidence type="ECO:0000313" key="2">
    <source>
        <dbReference type="Proteomes" id="UP000012313"/>
    </source>
</evidence>